<dbReference type="Pfam" id="PF00149">
    <property type="entry name" value="Metallophos"/>
    <property type="match status" value="1"/>
</dbReference>
<evidence type="ECO:0000259" key="1">
    <source>
        <dbReference type="Pfam" id="PF00149"/>
    </source>
</evidence>
<dbReference type="PANTHER" id="PTHR36492:SF2">
    <property type="entry name" value="[ACYL-CARRIER-PROTEIN] PHOSPHODIESTERASE PPTH"/>
    <property type="match status" value="1"/>
</dbReference>
<evidence type="ECO:0000313" key="2">
    <source>
        <dbReference type="EMBL" id="UYQ60938.1"/>
    </source>
</evidence>
<evidence type="ECO:0000313" key="3">
    <source>
        <dbReference type="Proteomes" id="UP001163878"/>
    </source>
</evidence>
<proteinExistence type="predicted"/>
<gene>
    <name evidence="2" type="ORF">OGH68_05255</name>
</gene>
<keyword evidence="3" id="KW-1185">Reference proteome</keyword>
<dbReference type="Gene3D" id="3.60.21.10">
    <property type="match status" value="1"/>
</dbReference>
<dbReference type="InterPro" id="IPR004843">
    <property type="entry name" value="Calcineurin-like_PHP"/>
</dbReference>
<accession>A0ABY6I218</accession>
<dbReference type="EMBL" id="CP107567">
    <property type="protein sequence ID" value="UYQ60938.1"/>
    <property type="molecule type" value="Genomic_DNA"/>
</dbReference>
<dbReference type="RefSeq" id="WP_264242144.1">
    <property type="nucleotide sequence ID" value="NZ_CP107567.1"/>
</dbReference>
<dbReference type="SUPFAM" id="SSF56300">
    <property type="entry name" value="Metallo-dependent phosphatases"/>
    <property type="match status" value="1"/>
</dbReference>
<dbReference type="Proteomes" id="UP001163878">
    <property type="component" value="Chromosome"/>
</dbReference>
<sequence>MGDLLAISDLHVQYDENKELVRRLRPTSDEDWLVVAGDIGDHSDDVRWGLDVLSSNFAQVVWAPGNHELWTRPDDPLALRGEERYWSLVELCRGMGVLTPEDPFSVWETPEGPVAIAPLFVLYDYSFRALGIHDKAQALALAEESGVVCTDEFMLHPDPHPSREAWCSARLAASEARLSALPEGMSTVLVNHFPLIREPTRMLRHPQFELWCGTSATEDWPRRFRAVAVVYGHLHIPGFMRKDGVPHYEVSLGYPREWRARAARPGQLVPVLSGWPADGAPL</sequence>
<name>A0ABY6I218_STRPE</name>
<dbReference type="PANTHER" id="PTHR36492">
    <property type="match status" value="1"/>
</dbReference>
<reference evidence="2" key="1">
    <citation type="submission" date="2022-10" db="EMBL/GenBank/DDBJ databases">
        <title>Cytochrome P450 Catalyzes Benzene Ring Formation in the Biosynthesis of Trialkyl-Substituted Aromatic Polyketides.</title>
        <authorList>
            <person name="Zhao E."/>
            <person name="Ge H."/>
        </authorList>
    </citation>
    <scope>NUCLEOTIDE SEQUENCE</scope>
    <source>
        <strain evidence="2">NA0869</strain>
    </source>
</reference>
<dbReference type="InterPro" id="IPR029052">
    <property type="entry name" value="Metallo-depent_PP-like"/>
</dbReference>
<organism evidence="2 3">
    <name type="scientific">Streptomyces peucetius</name>
    <dbReference type="NCBI Taxonomy" id="1950"/>
    <lineage>
        <taxon>Bacteria</taxon>
        <taxon>Bacillati</taxon>
        <taxon>Actinomycetota</taxon>
        <taxon>Actinomycetes</taxon>
        <taxon>Kitasatosporales</taxon>
        <taxon>Streptomycetaceae</taxon>
        <taxon>Streptomyces</taxon>
    </lineage>
</organism>
<feature type="domain" description="Calcineurin-like phosphoesterase" evidence="1">
    <location>
        <begin position="5"/>
        <end position="237"/>
    </location>
</feature>
<dbReference type="InterPro" id="IPR052963">
    <property type="entry name" value="Pantetheine_PDE"/>
</dbReference>
<protein>
    <submittedName>
        <fullName evidence="2">Metallophosphoesterase</fullName>
    </submittedName>
</protein>